<dbReference type="Proteomes" id="UP001302676">
    <property type="component" value="Unassembled WGS sequence"/>
</dbReference>
<feature type="region of interest" description="Disordered" evidence="4">
    <location>
        <begin position="505"/>
        <end position="557"/>
    </location>
</feature>
<evidence type="ECO:0000256" key="3">
    <source>
        <dbReference type="ARBA" id="ARBA00044955"/>
    </source>
</evidence>
<reference evidence="7" key="1">
    <citation type="journal article" date="2023" name="Mol. Phylogenet. Evol.">
        <title>Genome-scale phylogeny and comparative genomics of the fungal order Sordariales.</title>
        <authorList>
            <person name="Hensen N."/>
            <person name="Bonometti L."/>
            <person name="Westerberg I."/>
            <person name="Brannstrom I.O."/>
            <person name="Guillou S."/>
            <person name="Cros-Aarteil S."/>
            <person name="Calhoun S."/>
            <person name="Haridas S."/>
            <person name="Kuo A."/>
            <person name="Mondo S."/>
            <person name="Pangilinan J."/>
            <person name="Riley R."/>
            <person name="LaButti K."/>
            <person name="Andreopoulos B."/>
            <person name="Lipzen A."/>
            <person name="Chen C."/>
            <person name="Yan M."/>
            <person name="Daum C."/>
            <person name="Ng V."/>
            <person name="Clum A."/>
            <person name="Steindorff A."/>
            <person name="Ohm R.A."/>
            <person name="Martin F."/>
            <person name="Silar P."/>
            <person name="Natvig D.O."/>
            <person name="Lalanne C."/>
            <person name="Gautier V."/>
            <person name="Ament-Velasquez S.L."/>
            <person name="Kruys A."/>
            <person name="Hutchinson M.I."/>
            <person name="Powell A.J."/>
            <person name="Barry K."/>
            <person name="Miller A.N."/>
            <person name="Grigoriev I.V."/>
            <person name="Debuchy R."/>
            <person name="Gladieux P."/>
            <person name="Hiltunen Thoren M."/>
            <person name="Johannesson H."/>
        </authorList>
    </citation>
    <scope>NUCLEOTIDE SEQUENCE</scope>
    <source>
        <strain evidence="7">CBS 141.50</strain>
    </source>
</reference>
<dbReference type="InterPro" id="IPR018392">
    <property type="entry name" value="LysM"/>
</dbReference>
<feature type="signal peptide" evidence="5">
    <location>
        <begin position="1"/>
        <end position="25"/>
    </location>
</feature>
<feature type="domain" description="LysM" evidence="6">
    <location>
        <begin position="286"/>
        <end position="332"/>
    </location>
</feature>
<dbReference type="GeneID" id="87820489"/>
<keyword evidence="1" id="KW-0147">Chitin-binding</keyword>
<proteinExistence type="inferred from homology"/>
<evidence type="ECO:0000313" key="7">
    <source>
        <dbReference type="EMBL" id="KAK4143426.1"/>
    </source>
</evidence>
<evidence type="ECO:0000256" key="1">
    <source>
        <dbReference type="ARBA" id="ARBA00022669"/>
    </source>
</evidence>
<organism evidence="7 8">
    <name type="scientific">Dichotomopilus funicola</name>
    <dbReference type="NCBI Taxonomy" id="1934379"/>
    <lineage>
        <taxon>Eukaryota</taxon>
        <taxon>Fungi</taxon>
        <taxon>Dikarya</taxon>
        <taxon>Ascomycota</taxon>
        <taxon>Pezizomycotina</taxon>
        <taxon>Sordariomycetes</taxon>
        <taxon>Sordariomycetidae</taxon>
        <taxon>Sordariales</taxon>
        <taxon>Chaetomiaceae</taxon>
        <taxon>Dichotomopilus</taxon>
    </lineage>
</organism>
<evidence type="ECO:0000313" key="8">
    <source>
        <dbReference type="Proteomes" id="UP001302676"/>
    </source>
</evidence>
<keyword evidence="5" id="KW-0732">Signal</keyword>
<dbReference type="SUPFAM" id="SSF54106">
    <property type="entry name" value="LysM domain"/>
    <property type="match status" value="2"/>
</dbReference>
<dbReference type="Gene3D" id="3.10.350.10">
    <property type="entry name" value="LysM domain"/>
    <property type="match status" value="5"/>
</dbReference>
<dbReference type="PANTHER" id="PTHR34997">
    <property type="entry name" value="AM15"/>
    <property type="match status" value="1"/>
</dbReference>
<dbReference type="GO" id="GO:0008061">
    <property type="term" value="F:chitin binding"/>
    <property type="evidence" value="ECO:0007669"/>
    <property type="project" value="UniProtKB-KW"/>
</dbReference>
<dbReference type="PROSITE" id="PS51782">
    <property type="entry name" value="LYSM"/>
    <property type="match status" value="4"/>
</dbReference>
<keyword evidence="8" id="KW-1185">Reference proteome</keyword>
<comment type="caution">
    <text evidence="7">The sequence shown here is derived from an EMBL/GenBank/DDBJ whole genome shotgun (WGS) entry which is preliminary data.</text>
</comment>
<gene>
    <name evidence="7" type="ORF">C8A04DRAFT_37436</name>
</gene>
<dbReference type="RefSeq" id="XP_062636797.1">
    <property type="nucleotide sequence ID" value="XM_062783876.1"/>
</dbReference>
<feature type="chain" id="PRO_5042945301" description="LysM domain-containing protein" evidence="5">
    <location>
        <begin position="26"/>
        <end position="589"/>
    </location>
</feature>
<evidence type="ECO:0000256" key="4">
    <source>
        <dbReference type="SAM" id="MobiDB-lite"/>
    </source>
</evidence>
<reference evidence="7" key="2">
    <citation type="submission" date="2023-05" db="EMBL/GenBank/DDBJ databases">
        <authorList>
            <consortium name="Lawrence Berkeley National Laboratory"/>
            <person name="Steindorff A."/>
            <person name="Hensen N."/>
            <person name="Bonometti L."/>
            <person name="Westerberg I."/>
            <person name="Brannstrom I.O."/>
            <person name="Guillou S."/>
            <person name="Cros-Aarteil S."/>
            <person name="Calhoun S."/>
            <person name="Haridas S."/>
            <person name="Kuo A."/>
            <person name="Mondo S."/>
            <person name="Pangilinan J."/>
            <person name="Riley R."/>
            <person name="Labutti K."/>
            <person name="Andreopoulos B."/>
            <person name="Lipzen A."/>
            <person name="Chen C."/>
            <person name="Yanf M."/>
            <person name="Daum C."/>
            <person name="Ng V."/>
            <person name="Clum A."/>
            <person name="Ohm R."/>
            <person name="Martin F."/>
            <person name="Silar P."/>
            <person name="Natvig D."/>
            <person name="Lalanne C."/>
            <person name="Gautier V."/>
            <person name="Ament-Velasquez S.L."/>
            <person name="Kruys A."/>
            <person name="Hutchinson M.I."/>
            <person name="Powell A.J."/>
            <person name="Barry K."/>
            <person name="Miller A.N."/>
            <person name="Grigoriev I.V."/>
            <person name="Debuchy R."/>
            <person name="Gladieux P."/>
            <person name="Thoren M.H."/>
            <person name="Johannesson H."/>
        </authorList>
    </citation>
    <scope>NUCLEOTIDE SEQUENCE</scope>
    <source>
        <strain evidence="7">CBS 141.50</strain>
    </source>
</reference>
<dbReference type="InterPro" id="IPR036779">
    <property type="entry name" value="LysM_dom_sf"/>
</dbReference>
<dbReference type="CDD" id="cd00118">
    <property type="entry name" value="LysM"/>
    <property type="match status" value="2"/>
</dbReference>
<accession>A0AAN6V2U6</accession>
<dbReference type="InterPro" id="IPR052210">
    <property type="entry name" value="LysM1-like"/>
</dbReference>
<protein>
    <recommendedName>
        <fullName evidence="6">LysM domain-containing protein</fullName>
    </recommendedName>
</protein>
<comment type="similarity">
    <text evidence="3">Belongs to the secreted LysM effector family.</text>
</comment>
<keyword evidence="2" id="KW-0843">Virulence</keyword>
<sequence>MASFIRAKTTHLLLSLLLFAPFINAQDTSPNGPTFPNIASNCNAYHTVVDTDGCASIAATYGITLAEFYAWNPDISNDCGTNFWTGYAYCVGVGPAAPSSVTYTPPPDTTCACETSTTTGTTKTGTKTETETVTSTETTASASSNTDPYSTLHPITNYTLTATSTELAFPPTKTQAGQPENCDDWQLATAWDTCESIVSSNSWLTLSNLLAWNPALHSDCSGLYDGWWLCISVRPSSNIDIGWTTTEGSVDIPTITANYTPTTFPAIDPSFTASPTQPGIVSGCLSYYQAKDGDTCHNIVDGTILTEADFFAWNPALNNVCTGLWVNYWYCVAGPSGYAITAFPPTVASPTLPAPTPPNQIATCKKWYQRDGESCAEIAAMFGTFSEADFKGWNVNVGSGCTNLVDGWWYCVGVPGTPTTRSEPVQTTEVPDGTPTLEGMTGECAKLWFVGGSDTCQSIELANGITEADFLQWNPALAGTTTTCKLVRDYYVCVSIDGPPVTISTVSTSKTSQTRTSTSTSTTSPPGTGTTTTTKTTTAVTTTTSGGSGPITTPTPIRDGMTSSCHRFYYAQDGDGCWAIANAAGIDLK</sequence>
<dbReference type="AlphaFoldDB" id="A0AAN6V2U6"/>
<dbReference type="EMBL" id="MU853586">
    <property type="protein sequence ID" value="KAK4143426.1"/>
    <property type="molecule type" value="Genomic_DNA"/>
</dbReference>
<dbReference type="Pfam" id="PF01476">
    <property type="entry name" value="LysM"/>
    <property type="match status" value="2"/>
</dbReference>
<dbReference type="PANTHER" id="PTHR34997:SF1">
    <property type="entry name" value="PEPTIDOGLYCAN-BINDING LYSIN DOMAIN"/>
    <property type="match status" value="1"/>
</dbReference>
<evidence type="ECO:0000256" key="2">
    <source>
        <dbReference type="ARBA" id="ARBA00023026"/>
    </source>
</evidence>
<feature type="domain" description="LysM" evidence="6">
    <location>
        <begin position="184"/>
        <end position="231"/>
    </location>
</feature>
<feature type="domain" description="LysM" evidence="6">
    <location>
        <begin position="365"/>
        <end position="412"/>
    </location>
</feature>
<evidence type="ECO:0000256" key="5">
    <source>
        <dbReference type="SAM" id="SignalP"/>
    </source>
</evidence>
<feature type="compositionally biased region" description="Low complexity" evidence="4">
    <location>
        <begin position="114"/>
        <end position="144"/>
    </location>
</feature>
<name>A0AAN6V2U6_9PEZI</name>
<feature type="region of interest" description="Disordered" evidence="4">
    <location>
        <begin position="114"/>
        <end position="147"/>
    </location>
</feature>
<evidence type="ECO:0000259" key="6">
    <source>
        <dbReference type="PROSITE" id="PS51782"/>
    </source>
</evidence>
<feature type="domain" description="LysM" evidence="6">
    <location>
        <begin position="44"/>
        <end position="91"/>
    </location>
</feature>